<keyword evidence="2" id="KW-1185">Reference proteome</keyword>
<gene>
    <name evidence="1" type="ORF">ECRASSUSDP1_LOCUS28821</name>
</gene>
<evidence type="ECO:0000313" key="2">
    <source>
        <dbReference type="Proteomes" id="UP001295684"/>
    </source>
</evidence>
<comment type="caution">
    <text evidence="1">The sequence shown here is derived from an EMBL/GenBank/DDBJ whole genome shotgun (WGS) entry which is preliminary data.</text>
</comment>
<sequence>MPMVSGVSSKVSFNDSTIKKLISESQDKWNLEDDTLLKEIEGEASGVLNPDSVDLLKAKRKEGTVKNDDFGNEEDKNEMDNLLDHGLDDLFLGFDTETRRDKIVKALHTPSGLSENLLRHSSNATEFERLASQILNEQSKIESKGGSRNFSESKFKNGMSAHASHQRKLEEAELVYMENIDNQPDEKVVAKRKCAAQYTPYGVYAKQTGGLGKATLKTYVRPDLMFYSKYDKRLLAEVHKTNKATKKNKLIINQKVLILEEDNDFLLVCPLSKNVINKTSNPEEVFKIPVDNLKPLFDQYPEGTRGYEIRDWTNYGKSELITADTSSWKEEYEFLHPCKNVKPQGLAFATKDFNLKSMDKMVKQTREVRFLPFMKSDPIIITAFANQEGWMEGYTARASTCNVGVFHIAFVKVCY</sequence>
<dbReference type="EMBL" id="CAMPGE010029709">
    <property type="protein sequence ID" value="CAI2387192.1"/>
    <property type="molecule type" value="Genomic_DNA"/>
</dbReference>
<accession>A0AAD1Y9Q8</accession>
<name>A0AAD1Y9Q8_EUPCR</name>
<organism evidence="1 2">
    <name type="scientific">Euplotes crassus</name>
    <dbReference type="NCBI Taxonomy" id="5936"/>
    <lineage>
        <taxon>Eukaryota</taxon>
        <taxon>Sar</taxon>
        <taxon>Alveolata</taxon>
        <taxon>Ciliophora</taxon>
        <taxon>Intramacronucleata</taxon>
        <taxon>Spirotrichea</taxon>
        <taxon>Hypotrichia</taxon>
        <taxon>Euplotida</taxon>
        <taxon>Euplotidae</taxon>
        <taxon>Moneuplotes</taxon>
    </lineage>
</organism>
<reference evidence="1" key="1">
    <citation type="submission" date="2023-07" db="EMBL/GenBank/DDBJ databases">
        <authorList>
            <consortium name="AG Swart"/>
            <person name="Singh M."/>
            <person name="Singh A."/>
            <person name="Seah K."/>
            <person name="Emmerich C."/>
        </authorList>
    </citation>
    <scope>NUCLEOTIDE SEQUENCE</scope>
    <source>
        <strain evidence="1">DP1</strain>
    </source>
</reference>
<dbReference type="Proteomes" id="UP001295684">
    <property type="component" value="Unassembled WGS sequence"/>
</dbReference>
<protein>
    <submittedName>
        <fullName evidence="1">Uncharacterized protein</fullName>
    </submittedName>
</protein>
<proteinExistence type="predicted"/>
<dbReference type="AlphaFoldDB" id="A0AAD1Y9Q8"/>
<evidence type="ECO:0000313" key="1">
    <source>
        <dbReference type="EMBL" id="CAI2387192.1"/>
    </source>
</evidence>